<proteinExistence type="predicted"/>
<dbReference type="SMART" id="SM00332">
    <property type="entry name" value="PP2Cc"/>
    <property type="match status" value="1"/>
</dbReference>
<comment type="caution">
    <text evidence="2">The sequence shown here is derived from an EMBL/GenBank/DDBJ whole genome shotgun (WGS) entry which is preliminary data.</text>
</comment>
<dbReference type="GO" id="GO:0004741">
    <property type="term" value="F:[pyruvate dehydrogenase (acetyl-transferring)]-phosphatase activity"/>
    <property type="evidence" value="ECO:0007669"/>
    <property type="project" value="TreeGrafter"/>
</dbReference>
<dbReference type="PANTHER" id="PTHR13832:SF792">
    <property type="entry name" value="GM14286P"/>
    <property type="match status" value="1"/>
</dbReference>
<dbReference type="GO" id="GO:0005739">
    <property type="term" value="C:mitochondrion"/>
    <property type="evidence" value="ECO:0007669"/>
    <property type="project" value="TreeGrafter"/>
</dbReference>
<dbReference type="Pfam" id="PF00481">
    <property type="entry name" value="PP2C"/>
    <property type="match status" value="1"/>
</dbReference>
<dbReference type="InterPro" id="IPR001932">
    <property type="entry name" value="PPM-type_phosphatase-like_dom"/>
</dbReference>
<evidence type="ECO:0000313" key="2">
    <source>
        <dbReference type="EMBL" id="PNS19621.1"/>
    </source>
</evidence>
<dbReference type="Gene3D" id="3.60.40.10">
    <property type="entry name" value="PPM-type phosphatase domain"/>
    <property type="match status" value="1"/>
</dbReference>
<dbReference type="OrthoDB" id="420076at2759"/>
<keyword evidence="3" id="KW-1185">Reference proteome</keyword>
<name>A0A2K1QX39_9PEZI</name>
<dbReference type="CDD" id="cd00143">
    <property type="entry name" value="PP2Cc"/>
    <property type="match status" value="1"/>
</dbReference>
<dbReference type="PANTHER" id="PTHR13832">
    <property type="entry name" value="PROTEIN PHOSPHATASE 2C"/>
    <property type="match status" value="1"/>
</dbReference>
<dbReference type="InterPro" id="IPR015655">
    <property type="entry name" value="PP2C"/>
</dbReference>
<feature type="domain" description="PPM-type phosphatase" evidence="1">
    <location>
        <begin position="123"/>
        <end position="494"/>
    </location>
</feature>
<dbReference type="InParanoid" id="A0A2K1QX39"/>
<dbReference type="Proteomes" id="UP000243797">
    <property type="component" value="Unassembled WGS sequence"/>
</dbReference>
<evidence type="ECO:0000313" key="3">
    <source>
        <dbReference type="Proteomes" id="UP000243797"/>
    </source>
</evidence>
<gene>
    <name evidence="2" type="ORF">CAC42_7465</name>
</gene>
<dbReference type="STRING" id="2082308.A0A2K1QX39"/>
<dbReference type="SUPFAM" id="SSF81606">
    <property type="entry name" value="PP2C-like"/>
    <property type="match status" value="1"/>
</dbReference>
<protein>
    <recommendedName>
        <fullName evidence="1">PPM-type phosphatase domain-containing protein</fullName>
    </recommendedName>
</protein>
<organism evidence="2 3">
    <name type="scientific">Sphaceloma murrayae</name>
    <dbReference type="NCBI Taxonomy" id="2082308"/>
    <lineage>
        <taxon>Eukaryota</taxon>
        <taxon>Fungi</taxon>
        <taxon>Dikarya</taxon>
        <taxon>Ascomycota</taxon>
        <taxon>Pezizomycotina</taxon>
        <taxon>Dothideomycetes</taxon>
        <taxon>Dothideomycetidae</taxon>
        <taxon>Myriangiales</taxon>
        <taxon>Elsinoaceae</taxon>
        <taxon>Sphaceloma</taxon>
    </lineage>
</organism>
<dbReference type="InterPro" id="IPR036457">
    <property type="entry name" value="PPM-type-like_dom_sf"/>
</dbReference>
<evidence type="ECO:0000259" key="1">
    <source>
        <dbReference type="PROSITE" id="PS51746"/>
    </source>
</evidence>
<dbReference type="AlphaFoldDB" id="A0A2K1QX39"/>
<reference evidence="2 3" key="1">
    <citation type="submission" date="2017-06" db="EMBL/GenBank/DDBJ databases">
        <title>Draft genome sequence of a variant of Elsinoe murrayae.</title>
        <authorList>
            <person name="Cheng Q."/>
        </authorList>
    </citation>
    <scope>NUCLEOTIDE SEQUENCE [LARGE SCALE GENOMIC DNA]</scope>
    <source>
        <strain evidence="2 3">CQ-2017a</strain>
    </source>
</reference>
<sequence>MTLRHLTTASGWRVCSIIGARSARRAYATRSGNASPSRRFYTAAGLVRTACLGLGAAVALQGDTGLRLLRQAYAEGSDDLSGDHVPFPEPGPEPKPAHHLMGLVAADKDTDIIAASSRINFTAFSETHACQIASNAPCEDVFHTGTIMSASAHKPLFGCAGIYDGHAGPETARVLHGVLPPYMGLKLQQPTMAKDPEDMTQRLKEAFLKADEAILTTAKQALQRGSDNADTMNALWPALSGSCALVSIFDLRDSKLYVANTGDSRAVLGRHTEGTYKAHALSFDHTGFNQAEVARIQSEHPGETGIIDPATGRIFGLAIVRAFGDVRWKWDDATNMDAHKRFWGPKPRPGGVVKTPPYVTAEPEVTVTELVVRGKTADFVIMASDGLWDHLSNEDAVLCVEEWLRRKRAGDIRKLTTSETMANEDMYYDERPGYGLGWRIKPEYFSYEDDNAAACLVRNAFGGRRKNLVERVSKAQPPHARDVHDDTTVLVTFYGDV</sequence>
<dbReference type="EMBL" id="NKHZ01000031">
    <property type="protein sequence ID" value="PNS19621.1"/>
    <property type="molecule type" value="Genomic_DNA"/>
</dbReference>
<accession>A0A2K1QX39</accession>
<dbReference type="PROSITE" id="PS51746">
    <property type="entry name" value="PPM_2"/>
    <property type="match status" value="1"/>
</dbReference>